<protein>
    <submittedName>
        <fullName evidence="1">Uncharacterized protein</fullName>
    </submittedName>
</protein>
<dbReference type="Proteomes" id="UP000008311">
    <property type="component" value="Unassembled WGS sequence"/>
</dbReference>
<dbReference type="EMBL" id="EQ981113">
    <property type="protein sequence ID" value="EEF24856.1"/>
    <property type="molecule type" value="Genomic_DNA"/>
</dbReference>
<sequence length="349" mass="35118">MTAGRAHHHNAGIALATDDATAQVGHDGVAIQPFPAAAGQVIASQRDAPAHRVGVAGTDQAFDQTAIGDAAAADADALAVRQAVRQSTVGVDRADRAAVGDRRQAVHVDAVAIAANALPGDGAFVDHGGQLLAVEAVDIHAGAVQAADRGVLGVAHGQRESGGRIELAAGDAMTAAFNQAARLVDNLRTGIVLRVDAIAALAIRAGDVGPDEAAVIDRAINARAHRIGIGGQQLAAGEVVDHVDAVGDAAKIHGLRAAGAGVQRDHGAVVVQGDAGLGLVHLNHIGVGRLHQRARGVVDDQVLDTGVVANNAALAGLRDIAGVVQRDAVAGNGDGHRVTGHRQQAARRD</sequence>
<accession>B9TH07</accession>
<evidence type="ECO:0000313" key="1">
    <source>
        <dbReference type="EMBL" id="EEF24856.1"/>
    </source>
</evidence>
<keyword evidence="2" id="KW-1185">Reference proteome</keyword>
<organism evidence="1 2">
    <name type="scientific">Ricinus communis</name>
    <name type="common">Castor bean</name>
    <dbReference type="NCBI Taxonomy" id="3988"/>
    <lineage>
        <taxon>Eukaryota</taxon>
        <taxon>Viridiplantae</taxon>
        <taxon>Streptophyta</taxon>
        <taxon>Embryophyta</taxon>
        <taxon>Tracheophyta</taxon>
        <taxon>Spermatophyta</taxon>
        <taxon>Magnoliopsida</taxon>
        <taxon>eudicotyledons</taxon>
        <taxon>Gunneridae</taxon>
        <taxon>Pentapetalae</taxon>
        <taxon>rosids</taxon>
        <taxon>fabids</taxon>
        <taxon>Malpighiales</taxon>
        <taxon>Euphorbiaceae</taxon>
        <taxon>Acalyphoideae</taxon>
        <taxon>Acalypheae</taxon>
        <taxon>Ricinus</taxon>
    </lineage>
</organism>
<proteinExistence type="predicted"/>
<dbReference type="AlphaFoldDB" id="B9TH07"/>
<feature type="non-terminal residue" evidence="1">
    <location>
        <position position="349"/>
    </location>
</feature>
<gene>
    <name evidence="1" type="ORF">RCOM_1793270</name>
</gene>
<evidence type="ECO:0000313" key="2">
    <source>
        <dbReference type="Proteomes" id="UP000008311"/>
    </source>
</evidence>
<dbReference type="InParanoid" id="B9TH07"/>
<reference evidence="2" key="1">
    <citation type="journal article" date="2010" name="Nat. Biotechnol.">
        <title>Draft genome sequence of the oilseed species Ricinus communis.</title>
        <authorList>
            <person name="Chan A.P."/>
            <person name="Crabtree J."/>
            <person name="Zhao Q."/>
            <person name="Lorenzi H."/>
            <person name="Orvis J."/>
            <person name="Puiu D."/>
            <person name="Melake-Berhan A."/>
            <person name="Jones K.M."/>
            <person name="Redman J."/>
            <person name="Chen G."/>
            <person name="Cahoon E.B."/>
            <person name="Gedil M."/>
            <person name="Stanke M."/>
            <person name="Haas B.J."/>
            <person name="Wortman J.R."/>
            <person name="Fraser-Liggett C.M."/>
            <person name="Ravel J."/>
            <person name="Rabinowicz P.D."/>
        </authorList>
    </citation>
    <scope>NUCLEOTIDE SEQUENCE [LARGE SCALE GENOMIC DNA]</scope>
    <source>
        <strain evidence="2">cv. Hale</strain>
    </source>
</reference>
<name>B9TH07_RICCO</name>